<evidence type="ECO:0000256" key="1">
    <source>
        <dbReference type="ARBA" id="ARBA00004240"/>
    </source>
</evidence>
<comment type="function">
    <text evidence="11">Component of the signal recognition particle (SRP) complex, a ribonucleoprotein complex that mediates the cotranslational targeting of secretory and membrane proteins to the endoplasmic reticulum (ER).</text>
</comment>
<feature type="region of interest" description="Disordered" evidence="13">
    <location>
        <begin position="532"/>
        <end position="666"/>
    </location>
</feature>
<comment type="subcellular location">
    <subcellularLocation>
        <location evidence="2 11">Cytoplasm</location>
    </subcellularLocation>
    <subcellularLocation>
        <location evidence="1">Endoplasmic reticulum</location>
    </subcellularLocation>
</comment>
<dbReference type="GO" id="GO:0008312">
    <property type="term" value="F:7S RNA binding"/>
    <property type="evidence" value="ECO:0007669"/>
    <property type="project" value="InterPro"/>
</dbReference>
<keyword evidence="7 12" id="KW-0802">TPR repeat</keyword>
<evidence type="ECO:0000256" key="4">
    <source>
        <dbReference type="ARBA" id="ARBA00018350"/>
    </source>
</evidence>
<evidence type="ECO:0000256" key="7">
    <source>
        <dbReference type="ARBA" id="ARBA00022803"/>
    </source>
</evidence>
<keyword evidence="9 11" id="KW-0733">Signal recognition particle</keyword>
<evidence type="ECO:0000313" key="16">
    <source>
        <dbReference type="RefSeq" id="XP_022340941.1"/>
    </source>
</evidence>
<dbReference type="InterPro" id="IPR026270">
    <property type="entry name" value="SRP72"/>
</dbReference>
<dbReference type="FunFam" id="1.25.40.10:FF:000062">
    <property type="entry name" value="Signal recognition particle subunit SRP72"/>
    <property type="match status" value="1"/>
</dbReference>
<evidence type="ECO:0000256" key="10">
    <source>
        <dbReference type="ARBA" id="ARBA00023274"/>
    </source>
</evidence>
<evidence type="ECO:0000256" key="12">
    <source>
        <dbReference type="PROSITE-ProRule" id="PRU00339"/>
    </source>
</evidence>
<accession>A0A8B8EM02</accession>
<dbReference type="GO" id="GO:0006614">
    <property type="term" value="P:SRP-dependent cotranslational protein targeting to membrane"/>
    <property type="evidence" value="ECO:0007669"/>
    <property type="project" value="UniProtKB-UniRule"/>
</dbReference>
<protein>
    <recommendedName>
        <fullName evidence="4 11">Signal recognition particle subunit SRP72</fullName>
    </recommendedName>
</protein>
<evidence type="ECO:0000256" key="8">
    <source>
        <dbReference type="ARBA" id="ARBA00022824"/>
    </source>
</evidence>
<dbReference type="InterPro" id="IPR019734">
    <property type="entry name" value="TPR_rpt"/>
</dbReference>
<gene>
    <name evidence="16" type="primary">LOC111135297</name>
</gene>
<name>A0A8B8EM02_CRAVI</name>
<feature type="domain" description="Signal recognition particle SRP72 subunit RNA-binding" evidence="14">
    <location>
        <begin position="538"/>
        <end position="586"/>
    </location>
</feature>
<dbReference type="RefSeq" id="XP_022340941.1">
    <property type="nucleotide sequence ID" value="XM_022485233.1"/>
</dbReference>
<feature type="compositionally biased region" description="Low complexity" evidence="13">
    <location>
        <begin position="616"/>
        <end position="653"/>
    </location>
</feature>
<keyword evidence="15" id="KW-1185">Reference proteome</keyword>
<dbReference type="PIRSF" id="PIRSF038922">
    <property type="entry name" value="SRP72"/>
    <property type="match status" value="1"/>
</dbReference>
<organism evidence="15 16">
    <name type="scientific">Crassostrea virginica</name>
    <name type="common">Eastern oyster</name>
    <dbReference type="NCBI Taxonomy" id="6565"/>
    <lineage>
        <taxon>Eukaryota</taxon>
        <taxon>Metazoa</taxon>
        <taxon>Spiralia</taxon>
        <taxon>Lophotrochozoa</taxon>
        <taxon>Mollusca</taxon>
        <taxon>Bivalvia</taxon>
        <taxon>Autobranchia</taxon>
        <taxon>Pteriomorphia</taxon>
        <taxon>Ostreida</taxon>
        <taxon>Ostreoidea</taxon>
        <taxon>Ostreidae</taxon>
        <taxon>Crassostrea</taxon>
    </lineage>
</organism>
<dbReference type="SUPFAM" id="SSF48452">
    <property type="entry name" value="TPR-like"/>
    <property type="match status" value="2"/>
</dbReference>
<feature type="compositionally biased region" description="Basic residues" evidence="13">
    <location>
        <begin position="551"/>
        <end position="562"/>
    </location>
</feature>
<dbReference type="GO" id="GO:0043022">
    <property type="term" value="F:ribosome binding"/>
    <property type="evidence" value="ECO:0007669"/>
    <property type="project" value="TreeGrafter"/>
</dbReference>
<feature type="compositionally biased region" description="Basic residues" evidence="13">
    <location>
        <begin position="654"/>
        <end position="666"/>
    </location>
</feature>
<sequence>MAQKSEKDAVSLSARFAELNKFAQNQEFSKALKVANRIVHEHPKNETGFQCKVVCLIKLDKFEDALTQIHKNKDLSSHVGFEKAYCEYRLNRTQDALNTLRGISEQDTRTKELLAQVLYRLEEYQECYDLYRDVIKNSEDDYEEERQTNLSAVIASLQLWDRKNMDNPGLEENSYELCYNMACYLIGKEDYQGAEKKLKQAEAYCKESFEDDPDVTEEEIEEELGIIRVQLAFVLQKLGKNEEALQIYNQVLKNRPDDVGLLAVASNNVVTLNKDQNVFDSKKKMKLATGDNLKQKLTSRQKCSINVNQCLLHLYTNQGEQCHNLAAQLKKQYPDMAAPVLIEAAQFVKEKKADQAQKLLDEYAATHPDKALTTKLVMSQLYLSQGHVYEACDLLKSLGDLRYKPGVVSAMVTLYLNQEDKEAASEVLVQTVNWYNKNQPKSPSLPMLMRANADFQLKNGSPQQAAKMLEELRKKKPDDPRILAQLITAYSQFDPEKAKLVSKDLPSVEEIAQDIDVDQLEASFSTLGPKYMKKKTDAAPSPGPAGDMIVQKKKKKRKKGKMPKNPDAEIDPERWLPRKERSYYRGKRRDKRKEIGKGPQGATSGLTDSLDASKTPGSDPSSPRPAAASSASPTAPSPAPAAQGPRQQKPAQAQKRKKKGGKGGKW</sequence>
<dbReference type="InterPro" id="IPR013699">
    <property type="entry name" value="Signal_recog_part_SRP72_RNA-bd"/>
</dbReference>
<dbReference type="Pfam" id="PF17004">
    <property type="entry name" value="SRP_TPR_like"/>
    <property type="match status" value="1"/>
</dbReference>
<dbReference type="Gene3D" id="1.25.40.10">
    <property type="entry name" value="Tetratricopeptide repeat domain"/>
    <property type="match status" value="3"/>
</dbReference>
<evidence type="ECO:0000256" key="3">
    <source>
        <dbReference type="ARBA" id="ARBA00007676"/>
    </source>
</evidence>
<dbReference type="InterPro" id="IPR031545">
    <property type="entry name" value="SRP72_TPR-like"/>
</dbReference>
<evidence type="ECO:0000256" key="6">
    <source>
        <dbReference type="ARBA" id="ARBA00022737"/>
    </source>
</evidence>
<dbReference type="AlphaFoldDB" id="A0A8B8EM02"/>
<dbReference type="KEGG" id="cvn:111135297"/>
<dbReference type="FunFam" id="1.25.40.10:FF:000191">
    <property type="entry name" value="Signal recognition particle subunit SRP72"/>
    <property type="match status" value="1"/>
</dbReference>
<feature type="compositionally biased region" description="Basic and acidic residues" evidence="13">
    <location>
        <begin position="564"/>
        <end position="583"/>
    </location>
</feature>
<dbReference type="PROSITE" id="PS50005">
    <property type="entry name" value="TPR"/>
    <property type="match status" value="1"/>
</dbReference>
<evidence type="ECO:0000259" key="14">
    <source>
        <dbReference type="Pfam" id="PF08492"/>
    </source>
</evidence>
<dbReference type="PANTHER" id="PTHR14094">
    <property type="entry name" value="SIGNAL RECOGNITION PARTICLE 72"/>
    <property type="match status" value="1"/>
</dbReference>
<evidence type="ECO:0000256" key="5">
    <source>
        <dbReference type="ARBA" id="ARBA00022490"/>
    </source>
</evidence>
<evidence type="ECO:0000313" key="15">
    <source>
        <dbReference type="Proteomes" id="UP000694844"/>
    </source>
</evidence>
<dbReference type="PANTHER" id="PTHR14094:SF9">
    <property type="entry name" value="SIGNAL RECOGNITION PARTICLE SUBUNIT SRP72"/>
    <property type="match status" value="1"/>
</dbReference>
<evidence type="ECO:0000256" key="11">
    <source>
        <dbReference type="PIRNR" id="PIRNR038922"/>
    </source>
</evidence>
<dbReference type="Pfam" id="PF13174">
    <property type="entry name" value="TPR_6"/>
    <property type="match status" value="1"/>
</dbReference>
<dbReference type="GeneID" id="111135297"/>
<reference evidence="16" key="1">
    <citation type="submission" date="2025-08" db="UniProtKB">
        <authorList>
            <consortium name="RefSeq"/>
        </authorList>
    </citation>
    <scope>IDENTIFICATION</scope>
    <source>
        <tissue evidence="16">Whole sample</tissue>
    </source>
</reference>
<keyword evidence="6" id="KW-0677">Repeat</keyword>
<dbReference type="GO" id="GO:0005786">
    <property type="term" value="C:signal recognition particle, endoplasmic reticulum targeting"/>
    <property type="evidence" value="ECO:0007669"/>
    <property type="project" value="UniProtKB-UniRule"/>
</dbReference>
<keyword evidence="5 11" id="KW-0963">Cytoplasm</keyword>
<evidence type="ECO:0000256" key="13">
    <source>
        <dbReference type="SAM" id="MobiDB-lite"/>
    </source>
</evidence>
<dbReference type="InterPro" id="IPR011990">
    <property type="entry name" value="TPR-like_helical_dom_sf"/>
</dbReference>
<keyword evidence="8" id="KW-0256">Endoplasmic reticulum</keyword>
<evidence type="ECO:0000256" key="9">
    <source>
        <dbReference type="ARBA" id="ARBA00023135"/>
    </source>
</evidence>
<dbReference type="Pfam" id="PF08492">
    <property type="entry name" value="SRP72"/>
    <property type="match status" value="1"/>
</dbReference>
<dbReference type="GO" id="GO:0005783">
    <property type="term" value="C:endoplasmic reticulum"/>
    <property type="evidence" value="ECO:0007669"/>
    <property type="project" value="UniProtKB-SubCell"/>
</dbReference>
<proteinExistence type="inferred from homology"/>
<dbReference type="Proteomes" id="UP000694844">
    <property type="component" value="Chromosome 5"/>
</dbReference>
<keyword evidence="10 11" id="KW-0687">Ribonucleoprotein</keyword>
<feature type="repeat" description="TPR" evidence="12">
    <location>
        <begin position="225"/>
        <end position="258"/>
    </location>
</feature>
<dbReference type="SMART" id="SM00028">
    <property type="entry name" value="TPR"/>
    <property type="match status" value="3"/>
</dbReference>
<comment type="similarity">
    <text evidence="3 11">Belongs to the SRP72 family.</text>
</comment>
<feature type="compositionally biased region" description="Polar residues" evidence="13">
    <location>
        <begin position="601"/>
        <end position="612"/>
    </location>
</feature>
<dbReference type="OrthoDB" id="5421607at2759"/>
<evidence type="ECO:0000256" key="2">
    <source>
        <dbReference type="ARBA" id="ARBA00004496"/>
    </source>
</evidence>